<name>A0A6P0DB70_RHILE</name>
<dbReference type="GO" id="GO:0000160">
    <property type="term" value="P:phosphorelay signal transduction system"/>
    <property type="evidence" value="ECO:0007669"/>
    <property type="project" value="InterPro"/>
</dbReference>
<protein>
    <submittedName>
        <fullName evidence="4">Response regulator</fullName>
    </submittedName>
</protein>
<evidence type="ECO:0000259" key="3">
    <source>
        <dbReference type="PROSITE" id="PS50110"/>
    </source>
</evidence>
<feature type="domain" description="Response regulatory" evidence="3">
    <location>
        <begin position="19"/>
        <end position="133"/>
    </location>
</feature>
<dbReference type="RefSeq" id="WP_163999842.1">
    <property type="nucleotide sequence ID" value="NZ_WXXP01000003.1"/>
</dbReference>
<evidence type="ECO:0000256" key="1">
    <source>
        <dbReference type="PROSITE-ProRule" id="PRU00169"/>
    </source>
</evidence>
<dbReference type="InterPro" id="IPR001789">
    <property type="entry name" value="Sig_transdc_resp-reg_receiver"/>
</dbReference>
<comment type="caution">
    <text evidence="4">The sequence shown here is derived from an EMBL/GenBank/DDBJ whole genome shotgun (WGS) entry which is preliminary data.</text>
</comment>
<gene>
    <name evidence="4" type="ORF">GUK36_06460</name>
</gene>
<dbReference type="Gene3D" id="1.10.10.60">
    <property type="entry name" value="Homeodomain-like"/>
    <property type="match status" value="1"/>
</dbReference>
<dbReference type="EMBL" id="WXXP01000003">
    <property type="protein sequence ID" value="NEK49070.1"/>
    <property type="molecule type" value="Genomic_DNA"/>
</dbReference>
<dbReference type="Gene3D" id="3.40.50.2300">
    <property type="match status" value="1"/>
</dbReference>
<comment type="caution">
    <text evidence="1">Lacks conserved residue(s) required for the propagation of feature annotation.</text>
</comment>
<dbReference type="SUPFAM" id="SSF52172">
    <property type="entry name" value="CheY-like"/>
    <property type="match status" value="1"/>
</dbReference>
<dbReference type="SMART" id="SM00448">
    <property type="entry name" value="REC"/>
    <property type="match status" value="1"/>
</dbReference>
<evidence type="ECO:0000313" key="4">
    <source>
        <dbReference type="EMBL" id="NEK49070.1"/>
    </source>
</evidence>
<dbReference type="PROSITE" id="PS50110">
    <property type="entry name" value="RESPONSE_REGULATORY"/>
    <property type="match status" value="1"/>
</dbReference>
<reference evidence="4 5" key="1">
    <citation type="submission" date="2020-01" db="EMBL/GenBank/DDBJ databases">
        <title>Rhizobium genotypes associated with high levels of biological nitrogen fixation by grain legumes in a temperate-maritime cropping system.</title>
        <authorList>
            <person name="Maluk M."/>
            <person name="Francesc Ferrando Molina F."/>
            <person name="Lopez Del Egido L."/>
            <person name="Lafos M."/>
            <person name="Langarica-Fuentes A."/>
            <person name="Gebre Yohannes G."/>
            <person name="Young M.W."/>
            <person name="Martin P."/>
            <person name="Gantlett R."/>
            <person name="Kenicer G."/>
            <person name="Hawes C."/>
            <person name="Begg G.S."/>
            <person name="Quilliam R.S."/>
            <person name="Squire G.R."/>
            <person name="Poole P.S."/>
            <person name="Young P.W."/>
            <person name="Iannetta P.M."/>
            <person name="James E.K."/>
        </authorList>
    </citation>
    <scope>NUCLEOTIDE SEQUENCE [LARGE SCALE GENOMIC DNA]</scope>
    <source>
        <strain evidence="4 5">JHI944</strain>
    </source>
</reference>
<sequence length="214" mass="23912">MQSDVYNDIPSQPYAAYPRVLLADPTQLAGGPMLTELNVCGLEVLAVGTVDEALSIVYDQHIDLALLELKFEDGDCLRLIAEIRKYNPRSRIVVHTLLADVRATVAVIKAGADDLLPKPLDAEFVVQFLVNGNRLGNNSLSSIPDVETVSRVHILTVFQWCNRNLLLASRQLCLHRRSLRRIMQRYRDEGVEDSDHLSGKSHRAWSPSQQLESG</sequence>
<dbReference type="Proteomes" id="UP000471409">
    <property type="component" value="Unassembled WGS sequence"/>
</dbReference>
<proteinExistence type="predicted"/>
<dbReference type="SUPFAM" id="SSF46689">
    <property type="entry name" value="Homeodomain-like"/>
    <property type="match status" value="1"/>
</dbReference>
<dbReference type="AlphaFoldDB" id="A0A6P0DB70"/>
<dbReference type="Pfam" id="PF00072">
    <property type="entry name" value="Response_reg"/>
    <property type="match status" value="1"/>
</dbReference>
<organism evidence="4 5">
    <name type="scientific">Rhizobium leguminosarum</name>
    <dbReference type="NCBI Taxonomy" id="384"/>
    <lineage>
        <taxon>Bacteria</taxon>
        <taxon>Pseudomonadati</taxon>
        <taxon>Pseudomonadota</taxon>
        <taxon>Alphaproteobacteria</taxon>
        <taxon>Hyphomicrobiales</taxon>
        <taxon>Rhizobiaceae</taxon>
        <taxon>Rhizobium/Agrobacterium group</taxon>
        <taxon>Rhizobium</taxon>
    </lineage>
</organism>
<dbReference type="InterPro" id="IPR011006">
    <property type="entry name" value="CheY-like_superfamily"/>
</dbReference>
<evidence type="ECO:0000256" key="2">
    <source>
        <dbReference type="SAM" id="MobiDB-lite"/>
    </source>
</evidence>
<feature type="region of interest" description="Disordered" evidence="2">
    <location>
        <begin position="192"/>
        <end position="214"/>
    </location>
</feature>
<evidence type="ECO:0000313" key="5">
    <source>
        <dbReference type="Proteomes" id="UP000471409"/>
    </source>
</evidence>
<accession>A0A6P0DB70</accession>
<dbReference type="InterPro" id="IPR009057">
    <property type="entry name" value="Homeodomain-like_sf"/>
</dbReference>